<evidence type="ECO:0000313" key="2">
    <source>
        <dbReference type="Proteomes" id="UP000254938"/>
    </source>
</evidence>
<evidence type="ECO:0000313" key="1">
    <source>
        <dbReference type="EMBL" id="STS81729.1"/>
    </source>
</evidence>
<organism evidence="1 2">
    <name type="scientific">Klebsiella pneumoniae</name>
    <dbReference type="NCBI Taxonomy" id="573"/>
    <lineage>
        <taxon>Bacteria</taxon>
        <taxon>Pseudomonadati</taxon>
        <taxon>Pseudomonadota</taxon>
        <taxon>Gammaproteobacteria</taxon>
        <taxon>Enterobacterales</taxon>
        <taxon>Enterobacteriaceae</taxon>
        <taxon>Klebsiella/Raoultella group</taxon>
        <taxon>Klebsiella</taxon>
        <taxon>Klebsiella pneumoniae complex</taxon>
    </lineage>
</organism>
<sequence length="37" mass="4099">MRVEAPLDNQLKHCLQVLRRANKRNGGISSAVFFASA</sequence>
<dbReference type="AlphaFoldDB" id="A0A377TQU7"/>
<gene>
    <name evidence="1" type="ORF">NCTC9140_03472</name>
</gene>
<reference evidence="1 2" key="1">
    <citation type="submission" date="2018-06" db="EMBL/GenBank/DDBJ databases">
        <authorList>
            <consortium name="Pathogen Informatics"/>
            <person name="Doyle S."/>
        </authorList>
    </citation>
    <scope>NUCLEOTIDE SEQUENCE [LARGE SCALE GENOMIC DNA]</scope>
    <source>
        <strain evidence="1 2">NCTC9140</strain>
    </source>
</reference>
<dbReference type="Proteomes" id="UP000254938">
    <property type="component" value="Unassembled WGS sequence"/>
</dbReference>
<dbReference type="EMBL" id="UGKQ01000007">
    <property type="protein sequence ID" value="STS81729.1"/>
    <property type="molecule type" value="Genomic_DNA"/>
</dbReference>
<proteinExistence type="predicted"/>
<name>A0A377TQU7_KLEPN</name>
<protein>
    <submittedName>
        <fullName evidence="1">Uncharacterized protein</fullName>
    </submittedName>
</protein>
<accession>A0A377TQU7</accession>